<reference evidence="5" key="1">
    <citation type="submission" date="2025-08" db="UniProtKB">
        <authorList>
            <consortium name="RefSeq"/>
        </authorList>
    </citation>
    <scope>IDENTIFICATION</scope>
</reference>
<dbReference type="Pfam" id="PF10239">
    <property type="entry name" value="DUF2465"/>
    <property type="match status" value="1"/>
</dbReference>
<evidence type="ECO:0000256" key="3">
    <source>
        <dbReference type="SAM" id="SignalP"/>
    </source>
</evidence>
<dbReference type="PANTHER" id="PTHR31353:SF1">
    <property type="entry name" value="PROTEIN FAM98B"/>
    <property type="match status" value="1"/>
</dbReference>
<evidence type="ECO:0000256" key="1">
    <source>
        <dbReference type="ARBA" id="ARBA00007218"/>
    </source>
</evidence>
<evidence type="ECO:0000313" key="4">
    <source>
        <dbReference type="Proteomes" id="UP000695022"/>
    </source>
</evidence>
<sequence>MNGPMMERLNTRENCLLLLGFLCTELMAARMEVDQNPERNKLIVQVRESGPAKDLKSMLILLSFAKPPPTITPLQLFSKIEPKIKDLTKNVPAHVLGKPILKGLLSDIQWQNIEAIGQELEKEYTIRRQMLIKRLDVTIQSFNWSQRMKGKQDEMVKAYRPIRCMLLLNMDIGVADVLSARDDLIKDEKVSSSNTRKKTQCAVNKVLMGRVPDRGGRPYEAQPPPAEMPFFKKREAGGQGGGRGGGGGGWGGGYRGGGGGRGDQGGGYRGGGGRGGRGGRGGGGGGGGVYNQPHHGQGGTFQQYGGGEDRGGGGGYGRGGGGHRY</sequence>
<accession>A0ABM1ES33</accession>
<evidence type="ECO:0000313" key="5">
    <source>
        <dbReference type="RefSeq" id="XP_014675004.1"/>
    </source>
</evidence>
<feature type="chain" id="PRO_5045155135" evidence="3">
    <location>
        <begin position="29"/>
        <end position="325"/>
    </location>
</feature>
<gene>
    <name evidence="5" type="primary">LOC106815091</name>
</gene>
<name>A0ABM1ES33_PRICU</name>
<feature type="compositionally biased region" description="Gly residues" evidence="2">
    <location>
        <begin position="237"/>
        <end position="289"/>
    </location>
</feature>
<dbReference type="Proteomes" id="UP000695022">
    <property type="component" value="Unplaced"/>
</dbReference>
<feature type="compositionally biased region" description="Gly residues" evidence="2">
    <location>
        <begin position="312"/>
        <end position="325"/>
    </location>
</feature>
<evidence type="ECO:0000256" key="2">
    <source>
        <dbReference type="SAM" id="MobiDB-lite"/>
    </source>
</evidence>
<comment type="similarity">
    <text evidence="1">Belongs to the FAM98 family.</text>
</comment>
<keyword evidence="4" id="KW-1185">Reference proteome</keyword>
<dbReference type="PANTHER" id="PTHR31353">
    <property type="entry name" value="FAM98"/>
    <property type="match status" value="1"/>
</dbReference>
<keyword evidence="3" id="KW-0732">Signal</keyword>
<feature type="region of interest" description="Disordered" evidence="2">
    <location>
        <begin position="206"/>
        <end position="325"/>
    </location>
</feature>
<organism evidence="4 5">
    <name type="scientific">Priapulus caudatus</name>
    <name type="common">Priapulid worm</name>
    <dbReference type="NCBI Taxonomy" id="37621"/>
    <lineage>
        <taxon>Eukaryota</taxon>
        <taxon>Metazoa</taxon>
        <taxon>Ecdysozoa</taxon>
        <taxon>Scalidophora</taxon>
        <taxon>Priapulida</taxon>
        <taxon>Priapulimorpha</taxon>
        <taxon>Priapulimorphida</taxon>
        <taxon>Priapulidae</taxon>
        <taxon>Priapulus</taxon>
    </lineage>
</organism>
<protein>
    <submittedName>
        <fullName evidence="5">Protein FAM98A-like</fullName>
    </submittedName>
</protein>
<dbReference type="InterPro" id="IPR018797">
    <property type="entry name" value="FAM98"/>
</dbReference>
<dbReference type="RefSeq" id="XP_014675004.1">
    <property type="nucleotide sequence ID" value="XM_014819518.1"/>
</dbReference>
<dbReference type="GeneID" id="106815091"/>
<proteinExistence type="inferred from homology"/>
<feature type="signal peptide" evidence="3">
    <location>
        <begin position="1"/>
        <end position="28"/>
    </location>
</feature>